<evidence type="ECO:0000313" key="4">
    <source>
        <dbReference type="Proteomes" id="UP001295684"/>
    </source>
</evidence>
<keyword evidence="4" id="KW-1185">Reference proteome</keyword>
<name>A0AAD1U505_EUPCR</name>
<sequence length="600" mass="69750">MIDAVILAEFDISSGNIIRLQYPRELEGVDPEDIAPMMIPDGAHNTEHDITTFILRRNQKENVEEEKDANNLSDIKILSNRNFREPKINLLKHTGITLQKSPVRSLSDSPDSHKDRFREKQGEISDYVESINSNNDTYFFVSVLRNKRDLSYARGSIVKAMSIASKYRYVEAFNGLLDRALNDYLDAFRVGEDQSDSEEKAEAIMGELYQRINEECNISRFNKANFFEKRVYNDIRAYCDDKNRSKLSSFYYSKNIEWNGSSVRVKLPKALDCDKLSNCTNLKSFVLKFGERVMLIFNNILLEKRVMFIGNKHSSKVMSEYVYTCLEMFTPPMIGLLYRALPFITLNSINLLQIPGYIAGTNNVLFETKTAYYDLACEIESSKIKISREGEEDDFIHPDDESHHECDLNFIRRLINRIKTKAIYDYEIKDYFASYLQTLLDLALSSDPVSDYPHNKVLQEFADQNSRRISLFKKTSLFRIYKNIQNFMGYEVRSGISMFKLEENVRRLRFSASMSEELLRSIFMDFKEFLTPADHDRIIRFLYLFPRHKGGLSVLASAIFGQDEQVVKYAKECLEVLDDHPVGKKYIGQLSFVVQNKFRE</sequence>
<organism evidence="3 4">
    <name type="scientific">Euplotes crassus</name>
    <dbReference type="NCBI Taxonomy" id="5936"/>
    <lineage>
        <taxon>Eukaryota</taxon>
        <taxon>Sar</taxon>
        <taxon>Alveolata</taxon>
        <taxon>Ciliophora</taxon>
        <taxon>Intramacronucleata</taxon>
        <taxon>Spirotrichea</taxon>
        <taxon>Hypotrichia</taxon>
        <taxon>Euplotida</taxon>
        <taxon>Euplotidae</taxon>
        <taxon>Moneuplotes</taxon>
    </lineage>
</organism>
<dbReference type="PANTHER" id="PTHR28245:SF1">
    <property type="entry name" value="ARF3-INTERACTING PROTEIN 1"/>
    <property type="match status" value="1"/>
</dbReference>
<dbReference type="GO" id="GO:0051666">
    <property type="term" value="P:actin cortical patch localization"/>
    <property type="evidence" value="ECO:0007669"/>
    <property type="project" value="TreeGrafter"/>
</dbReference>
<dbReference type="AlphaFoldDB" id="A0AAD1U505"/>
<dbReference type="PROSITE" id="PS50211">
    <property type="entry name" value="DENN"/>
    <property type="match status" value="1"/>
</dbReference>
<evidence type="ECO:0000256" key="1">
    <source>
        <dbReference type="SAM" id="MobiDB-lite"/>
    </source>
</evidence>
<dbReference type="Proteomes" id="UP001295684">
    <property type="component" value="Unassembled WGS sequence"/>
</dbReference>
<dbReference type="GO" id="GO:0005886">
    <property type="term" value="C:plasma membrane"/>
    <property type="evidence" value="ECO:0007669"/>
    <property type="project" value="TreeGrafter"/>
</dbReference>
<dbReference type="Pfam" id="PF08616">
    <property type="entry name" value="SPA"/>
    <property type="match status" value="1"/>
</dbReference>
<dbReference type="Pfam" id="PF07792">
    <property type="entry name" value="Afi1"/>
    <property type="match status" value="1"/>
</dbReference>
<dbReference type="PANTHER" id="PTHR28245">
    <property type="entry name" value="ARF3-INTERACTING PROTEIN 1"/>
    <property type="match status" value="1"/>
</dbReference>
<dbReference type="InterPro" id="IPR037516">
    <property type="entry name" value="Tripartite_DENN"/>
</dbReference>
<feature type="compositionally biased region" description="Basic and acidic residues" evidence="1">
    <location>
        <begin position="110"/>
        <end position="121"/>
    </location>
</feature>
<comment type="caution">
    <text evidence="3">The sequence shown here is derived from an EMBL/GenBank/DDBJ whole genome shotgun (WGS) entry which is preliminary data.</text>
</comment>
<dbReference type="InterPro" id="IPR012860">
    <property type="entry name" value="Afi1_N"/>
</dbReference>
<feature type="region of interest" description="Disordered" evidence="1">
    <location>
        <begin position="101"/>
        <end position="121"/>
    </location>
</feature>
<dbReference type="InterPro" id="IPR052809">
    <property type="entry name" value="Actin_polarity_regulatory"/>
</dbReference>
<accession>A0AAD1U505</accession>
<proteinExistence type="predicted"/>
<evidence type="ECO:0000313" key="3">
    <source>
        <dbReference type="EMBL" id="CAI2362455.1"/>
    </source>
</evidence>
<gene>
    <name evidence="3" type="ORF">ECRASSUSDP1_LOCUS3778</name>
</gene>
<protein>
    <recommendedName>
        <fullName evidence="2">UDENN domain-containing protein</fullName>
    </recommendedName>
</protein>
<reference evidence="3" key="1">
    <citation type="submission" date="2023-07" db="EMBL/GenBank/DDBJ databases">
        <authorList>
            <consortium name="AG Swart"/>
            <person name="Singh M."/>
            <person name="Singh A."/>
            <person name="Seah K."/>
            <person name="Emmerich C."/>
        </authorList>
    </citation>
    <scope>NUCLEOTIDE SEQUENCE</scope>
    <source>
        <strain evidence="3">DP1</strain>
    </source>
</reference>
<feature type="domain" description="UDENN" evidence="2">
    <location>
        <begin position="3"/>
        <end position="501"/>
    </location>
</feature>
<dbReference type="EMBL" id="CAMPGE010003616">
    <property type="protein sequence ID" value="CAI2362455.1"/>
    <property type="molecule type" value="Genomic_DNA"/>
</dbReference>
<evidence type="ECO:0000259" key="2">
    <source>
        <dbReference type="PROSITE" id="PS50211"/>
    </source>
</evidence>